<dbReference type="AlphaFoldDB" id="A0A7V5HY96"/>
<proteinExistence type="predicted"/>
<evidence type="ECO:0000259" key="1">
    <source>
        <dbReference type="PROSITE" id="PS51154"/>
    </source>
</evidence>
<reference evidence="2" key="1">
    <citation type="journal article" date="2020" name="mSystems">
        <title>Genome- and Community-Level Interaction Insights into Carbon Utilization and Element Cycling Functions of Hydrothermarchaeota in Hydrothermal Sediment.</title>
        <authorList>
            <person name="Zhou Z."/>
            <person name="Liu Y."/>
            <person name="Xu W."/>
            <person name="Pan J."/>
            <person name="Luo Z.H."/>
            <person name="Li M."/>
        </authorList>
    </citation>
    <scope>NUCLEOTIDE SEQUENCE [LARGE SCALE GENOMIC DNA]</scope>
    <source>
        <strain evidence="2">HyVt-92</strain>
    </source>
</reference>
<dbReference type="SUPFAM" id="SSF52949">
    <property type="entry name" value="Macro domain-like"/>
    <property type="match status" value="1"/>
</dbReference>
<dbReference type="InterPro" id="IPR002589">
    <property type="entry name" value="Macro_dom"/>
</dbReference>
<dbReference type="SMART" id="SM00506">
    <property type="entry name" value="A1pp"/>
    <property type="match status" value="1"/>
</dbReference>
<feature type="domain" description="Macro" evidence="1">
    <location>
        <begin position="1"/>
        <end position="178"/>
    </location>
</feature>
<gene>
    <name evidence="2" type="ORF">ENL39_01315</name>
</gene>
<organism evidence="2">
    <name type="scientific">Aerophobetes bacterium</name>
    <dbReference type="NCBI Taxonomy" id="2030807"/>
    <lineage>
        <taxon>Bacteria</taxon>
        <taxon>Candidatus Aerophobota</taxon>
    </lineage>
</organism>
<dbReference type="Pfam" id="PF01661">
    <property type="entry name" value="Macro"/>
    <property type="match status" value="1"/>
</dbReference>
<dbReference type="Gene3D" id="3.40.220.10">
    <property type="entry name" value="Leucine Aminopeptidase, subunit E, domain 1"/>
    <property type="match status" value="1"/>
</dbReference>
<sequence length="178" mass="18940">MEVLGNIGNVIIKVLKGDITEQKVEAIVNAANNRFIMGGGVAGAIKRKGGKIIEDEAVAQGPVEIGEAVVTSAGKLPAKFVIHASTMGMDFKTDSEKIKAATYNTLKRAEEKGIKQIAFPALGCGVGGFSVSEAAKIMLQKIKDYVSKNPSTCIKEIIFVLYSQKDYEEFLSGAKSVV</sequence>
<dbReference type="InterPro" id="IPR043472">
    <property type="entry name" value="Macro_dom-like"/>
</dbReference>
<accession>A0A7V5HY96</accession>
<comment type="caution">
    <text evidence="2">The sequence shown here is derived from an EMBL/GenBank/DDBJ whole genome shotgun (WGS) entry which is preliminary data.</text>
</comment>
<dbReference type="PANTHER" id="PTHR11106:SF111">
    <property type="entry name" value="MACRO DOMAIN-CONTAINING PROTEIN"/>
    <property type="match status" value="1"/>
</dbReference>
<protein>
    <submittedName>
        <fullName evidence="2">Macro domain-containing protein</fullName>
    </submittedName>
</protein>
<evidence type="ECO:0000313" key="2">
    <source>
        <dbReference type="EMBL" id="HHF98113.1"/>
    </source>
</evidence>
<name>A0A7V5HY96_UNCAE</name>
<dbReference type="PROSITE" id="PS51154">
    <property type="entry name" value="MACRO"/>
    <property type="match status" value="1"/>
</dbReference>
<dbReference type="PANTHER" id="PTHR11106">
    <property type="entry name" value="GANGLIOSIDE INDUCED DIFFERENTIATION ASSOCIATED PROTEIN 2-RELATED"/>
    <property type="match status" value="1"/>
</dbReference>
<dbReference type="EMBL" id="DRTT01000038">
    <property type="protein sequence ID" value="HHF98113.1"/>
    <property type="molecule type" value="Genomic_DNA"/>
</dbReference>
<dbReference type="Proteomes" id="UP000886070">
    <property type="component" value="Unassembled WGS sequence"/>
</dbReference>